<name>A0A7C3RHJ0_DICTH</name>
<dbReference type="GO" id="GO:0004853">
    <property type="term" value="F:uroporphyrinogen decarboxylase activity"/>
    <property type="evidence" value="ECO:0007669"/>
    <property type="project" value="InterPro"/>
</dbReference>
<dbReference type="Pfam" id="PF01208">
    <property type="entry name" value="URO-D"/>
    <property type="match status" value="1"/>
</dbReference>
<organism evidence="2">
    <name type="scientific">Dictyoglomus thermophilum</name>
    <dbReference type="NCBI Taxonomy" id="14"/>
    <lineage>
        <taxon>Bacteria</taxon>
        <taxon>Pseudomonadati</taxon>
        <taxon>Dictyoglomota</taxon>
        <taxon>Dictyoglomia</taxon>
        <taxon>Dictyoglomales</taxon>
        <taxon>Dictyoglomaceae</taxon>
        <taxon>Dictyoglomus</taxon>
    </lineage>
</organism>
<keyword evidence="2" id="KW-0489">Methyltransferase</keyword>
<dbReference type="GO" id="GO:0008168">
    <property type="term" value="F:methyltransferase activity"/>
    <property type="evidence" value="ECO:0007669"/>
    <property type="project" value="UniProtKB-KW"/>
</dbReference>
<dbReference type="GO" id="GO:0032259">
    <property type="term" value="P:methylation"/>
    <property type="evidence" value="ECO:0007669"/>
    <property type="project" value="UniProtKB-KW"/>
</dbReference>
<reference evidence="2" key="1">
    <citation type="journal article" date="2020" name="mSystems">
        <title>Genome- and Community-Level Interaction Insights into Carbon Utilization and Element Cycling Functions of Hydrothermarchaeota in Hydrothermal Sediment.</title>
        <authorList>
            <person name="Zhou Z."/>
            <person name="Liu Y."/>
            <person name="Xu W."/>
            <person name="Pan J."/>
            <person name="Luo Z.H."/>
            <person name="Li M."/>
        </authorList>
    </citation>
    <scope>NUCLEOTIDE SEQUENCE [LARGE SCALE GENOMIC DNA]</scope>
    <source>
        <strain evidence="2">SpSt-81</strain>
    </source>
</reference>
<gene>
    <name evidence="2" type="ORF">ENW00_02530</name>
</gene>
<dbReference type="InterPro" id="IPR000257">
    <property type="entry name" value="Uroporphyrinogen_deCOase"/>
</dbReference>
<dbReference type="AlphaFoldDB" id="A0A7C3RHJ0"/>
<dbReference type="GO" id="GO:0006779">
    <property type="term" value="P:porphyrin-containing compound biosynthetic process"/>
    <property type="evidence" value="ECO:0007669"/>
    <property type="project" value="InterPro"/>
</dbReference>
<protein>
    <submittedName>
        <fullName evidence="2">Methylcobamide--CoM methyltransferase</fullName>
    </submittedName>
</protein>
<dbReference type="Gene3D" id="3.20.20.210">
    <property type="match status" value="1"/>
</dbReference>
<dbReference type="PANTHER" id="PTHR47099">
    <property type="entry name" value="METHYLCOBAMIDE:COM METHYLTRANSFERASE MTBA"/>
    <property type="match status" value="1"/>
</dbReference>
<proteinExistence type="predicted"/>
<evidence type="ECO:0000259" key="1">
    <source>
        <dbReference type="Pfam" id="PF01208"/>
    </source>
</evidence>
<feature type="domain" description="Uroporphyrinogen decarboxylase (URO-D)" evidence="1">
    <location>
        <begin position="22"/>
        <end position="319"/>
    </location>
</feature>
<dbReference type="PANTHER" id="PTHR47099:SF1">
    <property type="entry name" value="METHYLCOBAMIDE:COM METHYLTRANSFERASE MTBA"/>
    <property type="match status" value="1"/>
</dbReference>
<dbReference type="InterPro" id="IPR038071">
    <property type="entry name" value="UROD/MetE-like_sf"/>
</dbReference>
<dbReference type="SUPFAM" id="SSF51726">
    <property type="entry name" value="UROD/MetE-like"/>
    <property type="match status" value="1"/>
</dbReference>
<dbReference type="EMBL" id="DTIN01000009">
    <property type="protein sequence ID" value="HFX13018.1"/>
    <property type="molecule type" value="Genomic_DNA"/>
</dbReference>
<dbReference type="CDD" id="cd03465">
    <property type="entry name" value="URO-D_like"/>
    <property type="match status" value="1"/>
</dbReference>
<sequence length="320" mass="36218">MLDKRGERLIIPLLGAPGIKLTNTTLKENLINPEIQFKTLDMILSEFQPDGIFTFMDLTVEVEALGLKINFPENENPSVLDHPVKDREVLQDIKRRWKGISGRMITFIRVAEKMAQNFKVIKGGYVIGPFTLTGELMGVNDLGINVIDDPDFVKELLEFSVNVIKEYAKAFFDAGVDVVAVLEPTAVILSPAYFREFSLPYFKYLVSELKRPLIYHICGNTSHLIEDMGKSDAYGLSLDSLVDLKWVAEKIPSHMYIIGNLDPVKVFLQGKKEDIEKKTIELLNKMRDVKNFILSSGCDIPVGTPLENIKVFMETAKKYR</sequence>
<keyword evidence="2" id="KW-0808">Transferase</keyword>
<evidence type="ECO:0000313" key="2">
    <source>
        <dbReference type="EMBL" id="HFX13018.1"/>
    </source>
</evidence>
<accession>A0A7C3RHJ0</accession>
<dbReference type="InterPro" id="IPR052024">
    <property type="entry name" value="Methanogen_methyltrans"/>
</dbReference>
<comment type="caution">
    <text evidence="2">The sequence shown here is derived from an EMBL/GenBank/DDBJ whole genome shotgun (WGS) entry which is preliminary data.</text>
</comment>